<sequence length="434" mass="47802">MSKESTSEVFFSFAMSGANSSAEEGNGPVGPLSPSHSRIWQRASPKVLRARRATRSNIFQVVPKSLSRARVLYSNAVLPNSLFFDSSVAGPKGGFKVSYAKTRYPVGRYIRCLAFFRDPVFWRRGTNIRRHEVSLWSASPSTIGQCDIRSMTRTAVSEVDDVSSAECSNASDIVLVLSIAAARLVSFRSQATAAAESARLMRPRTGTDMTRPNAPFASTAALRRRLEVEEKVETKIQNLDACTISFVQFVFIPDSGMRLSLSHRLEFDEQQSAEGKNASLRETGPADPRGRPVGSSSQAPAAIAGPASSPDASATARCGWSRAGLRQRQRRRIERADPPRQPTTIIVRLMARMKRLGRLYRTRSIDLWTSRRDTRLRAAYVMAGEIVSAHVPDAHRFLIRGGSRRSSEILAIMPVIEANPPNTTIRALSASTYK</sequence>
<evidence type="ECO:0000256" key="1">
    <source>
        <dbReference type="SAM" id="MobiDB-lite"/>
    </source>
</evidence>
<comment type="caution">
    <text evidence="2">The sequence shown here is derived from an EMBL/GenBank/DDBJ whole genome shotgun (WGS) entry which is preliminary data.</text>
</comment>
<dbReference type="Proteomes" id="UP000310200">
    <property type="component" value="Unassembled WGS sequence"/>
</dbReference>
<organism evidence="2 3">
    <name type="scientific">Temnothorax longispinosus</name>
    <dbReference type="NCBI Taxonomy" id="300112"/>
    <lineage>
        <taxon>Eukaryota</taxon>
        <taxon>Metazoa</taxon>
        <taxon>Ecdysozoa</taxon>
        <taxon>Arthropoda</taxon>
        <taxon>Hexapoda</taxon>
        <taxon>Insecta</taxon>
        <taxon>Pterygota</taxon>
        <taxon>Neoptera</taxon>
        <taxon>Endopterygota</taxon>
        <taxon>Hymenoptera</taxon>
        <taxon>Apocrita</taxon>
        <taxon>Aculeata</taxon>
        <taxon>Formicoidea</taxon>
        <taxon>Formicidae</taxon>
        <taxon>Myrmicinae</taxon>
        <taxon>Temnothorax</taxon>
    </lineage>
</organism>
<feature type="compositionally biased region" description="Low complexity" evidence="1">
    <location>
        <begin position="295"/>
        <end position="324"/>
    </location>
</feature>
<dbReference type="EMBL" id="QBLH01002112">
    <property type="protein sequence ID" value="TGZ49602.1"/>
    <property type="molecule type" value="Genomic_DNA"/>
</dbReference>
<protein>
    <submittedName>
        <fullName evidence="2">Uncharacterized protein</fullName>
    </submittedName>
</protein>
<keyword evidence="3" id="KW-1185">Reference proteome</keyword>
<feature type="region of interest" description="Disordered" evidence="1">
    <location>
        <begin position="270"/>
        <end position="339"/>
    </location>
</feature>
<dbReference type="AlphaFoldDB" id="A0A4S2KJ84"/>
<name>A0A4S2KJ84_9HYME</name>
<evidence type="ECO:0000313" key="2">
    <source>
        <dbReference type="EMBL" id="TGZ49602.1"/>
    </source>
</evidence>
<evidence type="ECO:0000313" key="3">
    <source>
        <dbReference type="Proteomes" id="UP000310200"/>
    </source>
</evidence>
<reference evidence="2 3" key="1">
    <citation type="journal article" date="2019" name="Philos. Trans. R. Soc. Lond., B, Biol. Sci.">
        <title>Ant behaviour and brain gene expression of defending hosts depend on the ecological success of the intruding social parasite.</title>
        <authorList>
            <person name="Kaur R."/>
            <person name="Stoldt M."/>
            <person name="Jongepier E."/>
            <person name="Feldmeyer B."/>
            <person name="Menzel F."/>
            <person name="Bornberg-Bauer E."/>
            <person name="Foitzik S."/>
        </authorList>
    </citation>
    <scope>NUCLEOTIDE SEQUENCE [LARGE SCALE GENOMIC DNA]</scope>
    <source>
        <tissue evidence="2">Whole body</tissue>
    </source>
</reference>
<gene>
    <name evidence="2" type="ORF">DBV15_02043</name>
</gene>
<proteinExistence type="predicted"/>
<accession>A0A4S2KJ84</accession>